<dbReference type="Proteomes" id="UP000095282">
    <property type="component" value="Unplaced"/>
</dbReference>
<proteinExistence type="predicted"/>
<evidence type="ECO:0000313" key="2">
    <source>
        <dbReference type="WBParaSite" id="Csp11.Scaffold125.g560.t1"/>
    </source>
</evidence>
<sequence length="125" mass="13958">IRRQSINAIQALMERSMLSQEFMCDGVVPGLFHIYQSGVGAFQSNDLRMECVQLEYSLLKDYGKSVKSTASQETRQQNSQDYGGLEEKTVVLGGTVIFELQLVRVAVILEYPISGFRISEASESI</sequence>
<protein>
    <submittedName>
        <fullName evidence="2">DUF3395 domain-containing protein</fullName>
    </submittedName>
</protein>
<evidence type="ECO:0000313" key="1">
    <source>
        <dbReference type="Proteomes" id="UP000095282"/>
    </source>
</evidence>
<dbReference type="WBParaSite" id="Csp11.Scaffold125.g560.t1">
    <property type="protein sequence ID" value="Csp11.Scaffold125.g560.t1"/>
    <property type="gene ID" value="Csp11.Scaffold125.g560"/>
</dbReference>
<name>A0A1I7SXF6_9PELO</name>
<dbReference type="AlphaFoldDB" id="A0A1I7SXF6"/>
<accession>A0A1I7SXF6</accession>
<dbReference type="STRING" id="1561998.A0A1I7SXF6"/>
<reference evidence="2" key="1">
    <citation type="submission" date="2016-11" db="UniProtKB">
        <authorList>
            <consortium name="WormBaseParasite"/>
        </authorList>
    </citation>
    <scope>IDENTIFICATION</scope>
</reference>
<organism evidence="1 2">
    <name type="scientific">Caenorhabditis tropicalis</name>
    <dbReference type="NCBI Taxonomy" id="1561998"/>
    <lineage>
        <taxon>Eukaryota</taxon>
        <taxon>Metazoa</taxon>
        <taxon>Ecdysozoa</taxon>
        <taxon>Nematoda</taxon>
        <taxon>Chromadorea</taxon>
        <taxon>Rhabditida</taxon>
        <taxon>Rhabditina</taxon>
        <taxon>Rhabditomorpha</taxon>
        <taxon>Rhabditoidea</taxon>
        <taxon>Rhabditidae</taxon>
        <taxon>Peloderinae</taxon>
        <taxon>Caenorhabditis</taxon>
    </lineage>
</organism>
<keyword evidence="1" id="KW-1185">Reference proteome</keyword>